<evidence type="ECO:0000313" key="5">
    <source>
        <dbReference type="Proteomes" id="UP000037088"/>
    </source>
</evidence>
<name>A0A0L7T6V2_9GAMM</name>
<proteinExistence type="predicted"/>
<dbReference type="AlphaFoldDB" id="A0A0L7T6V2"/>
<evidence type="ECO:0000256" key="1">
    <source>
        <dbReference type="SAM" id="Phobius"/>
    </source>
</evidence>
<sequence>MKQSVGSAGNAAKSSINAAIRIESLQISSVFPWYLLGFAALVTFFTDVRWPDIGTQLPD</sequence>
<dbReference type="Proteomes" id="UP000037088">
    <property type="component" value="Unassembled WGS sequence"/>
</dbReference>
<reference evidence="4 5" key="1">
    <citation type="journal article" date="2015" name="Int. J. Syst. Evol. Microbiol.">
        <title>Erwinia iniecta sp. nov., isolated from Russian wheat aphids (Diuraphis noxia).</title>
        <authorList>
            <person name="Campillo T."/>
            <person name="Luna E."/>
            <person name="Portier P."/>
            <person name="Fischer-Le Saux M."/>
            <person name="Lapitan N."/>
            <person name="Tisserat N.A."/>
            <person name="Leach J.E."/>
        </authorList>
    </citation>
    <scope>NUCLEOTIDE SEQUENCE [LARGE SCALE GENOMIC DNA]</scope>
    <source>
        <strain evidence="2 5">B120</strain>
        <strain evidence="3 4">B149</strain>
    </source>
</reference>
<comment type="caution">
    <text evidence="2">The sequence shown here is derived from an EMBL/GenBank/DDBJ whole genome shotgun (WGS) entry which is preliminary data.</text>
</comment>
<evidence type="ECO:0000313" key="3">
    <source>
        <dbReference type="EMBL" id="KOC93780.1"/>
    </source>
</evidence>
<dbReference type="STRING" id="1560201.NG42_06445"/>
<protein>
    <submittedName>
        <fullName evidence="2">Uncharacterized protein</fullName>
    </submittedName>
</protein>
<dbReference type="PATRIC" id="fig|1560201.3.peg.1373"/>
<feature type="transmembrane region" description="Helical" evidence="1">
    <location>
        <begin position="31"/>
        <end position="50"/>
    </location>
</feature>
<dbReference type="EMBL" id="JRXE01000007">
    <property type="protein sequence ID" value="KOC91080.1"/>
    <property type="molecule type" value="Genomic_DNA"/>
</dbReference>
<accession>A0A0L7T6V2</accession>
<keyword evidence="1" id="KW-1133">Transmembrane helix</keyword>
<keyword evidence="1" id="KW-0812">Transmembrane</keyword>
<evidence type="ECO:0000313" key="4">
    <source>
        <dbReference type="Proteomes" id="UP000036851"/>
    </source>
</evidence>
<dbReference type="RefSeq" id="WP_052898449.1">
    <property type="nucleotide sequence ID" value="NZ_JRXE01000007.1"/>
</dbReference>
<keyword evidence="5" id="KW-1185">Reference proteome</keyword>
<keyword evidence="1" id="KW-0472">Membrane</keyword>
<dbReference type="Proteomes" id="UP000036851">
    <property type="component" value="Unassembled WGS sequence"/>
</dbReference>
<evidence type="ECO:0000313" key="2">
    <source>
        <dbReference type="EMBL" id="KOC91080.1"/>
    </source>
</evidence>
<gene>
    <name evidence="2" type="ORF">NG42_06445</name>
    <name evidence="3" type="ORF">NG43_08695</name>
</gene>
<dbReference type="EMBL" id="JRXF01000011">
    <property type="protein sequence ID" value="KOC93780.1"/>
    <property type="molecule type" value="Genomic_DNA"/>
</dbReference>
<organism evidence="2 5">
    <name type="scientific">Winslowiella iniecta</name>
    <dbReference type="NCBI Taxonomy" id="1560201"/>
    <lineage>
        <taxon>Bacteria</taxon>
        <taxon>Pseudomonadati</taxon>
        <taxon>Pseudomonadota</taxon>
        <taxon>Gammaproteobacteria</taxon>
        <taxon>Enterobacterales</taxon>
        <taxon>Erwiniaceae</taxon>
        <taxon>Winslowiella</taxon>
    </lineage>
</organism>